<feature type="compositionally biased region" description="Basic and acidic residues" evidence="1">
    <location>
        <begin position="29"/>
        <end position="40"/>
    </location>
</feature>
<proteinExistence type="predicted"/>
<name>B6HRG6_PENRW</name>
<dbReference type="EMBL" id="AM920437">
    <property type="protein sequence ID" value="CAP98511.1"/>
    <property type="molecule type" value="Genomic_DNA"/>
</dbReference>
<organism evidence="2 3">
    <name type="scientific">Penicillium rubens (strain ATCC 28089 / DSM 1075 / NRRL 1951 / Wisconsin 54-1255)</name>
    <name type="common">Penicillium chrysogenum</name>
    <dbReference type="NCBI Taxonomy" id="500485"/>
    <lineage>
        <taxon>Eukaryota</taxon>
        <taxon>Fungi</taxon>
        <taxon>Dikarya</taxon>
        <taxon>Ascomycota</taxon>
        <taxon>Pezizomycotina</taxon>
        <taxon>Eurotiomycetes</taxon>
        <taxon>Eurotiomycetidae</taxon>
        <taxon>Eurotiales</taxon>
        <taxon>Aspergillaceae</taxon>
        <taxon>Penicillium</taxon>
        <taxon>Penicillium chrysogenum species complex</taxon>
    </lineage>
</organism>
<dbReference type="AlphaFoldDB" id="B6HRG6"/>
<reference evidence="2 3" key="1">
    <citation type="journal article" date="2008" name="Nat. Biotechnol.">
        <title>Genome sequencing and analysis of the filamentous fungus Penicillium chrysogenum.</title>
        <authorList>
            <person name="van den Berg M.A."/>
            <person name="Albang R."/>
            <person name="Albermann K."/>
            <person name="Badger J.H."/>
            <person name="Daran J.-M."/>
            <person name="Driessen A.J.M."/>
            <person name="Garcia-Estrada C."/>
            <person name="Fedorova N.D."/>
            <person name="Harris D.M."/>
            <person name="Heijne W.H.M."/>
            <person name="Joardar V.S."/>
            <person name="Kiel J.A.K.W."/>
            <person name="Kovalchuk A."/>
            <person name="Martin J.F."/>
            <person name="Nierman W.C."/>
            <person name="Nijland J.G."/>
            <person name="Pronk J.T."/>
            <person name="Roubos J.A."/>
            <person name="van der Klei I.J."/>
            <person name="van Peij N.N.M.E."/>
            <person name="Veenhuis M."/>
            <person name="von Doehren H."/>
            <person name="Wagner C."/>
            <person name="Wortman J.R."/>
            <person name="Bovenberg R.A.L."/>
        </authorList>
    </citation>
    <scope>NUCLEOTIDE SEQUENCE [LARGE SCALE GENOMIC DNA]</scope>
    <source>
        <strain evidence="3">ATCC 28089 / DSM 1075 / NRRL 1951 / Wisconsin 54-1255</strain>
    </source>
</reference>
<dbReference type="HOGENOM" id="CLU_2292603_0_0_1"/>
<keyword evidence="3" id="KW-1185">Reference proteome</keyword>
<sequence>MAVARKGSYQEKTQRTGIMMATELPGPKRGIDKASSEHPSNDPNDTSFFTQGCCIESNWECDSRDSFLQFAIPSPLPGMGRDGTLHATGVRRSCINHDLFL</sequence>
<accession>B6HRG6</accession>
<feature type="region of interest" description="Disordered" evidence="1">
    <location>
        <begin position="1"/>
        <end position="46"/>
    </location>
</feature>
<protein>
    <submittedName>
        <fullName evidence="2">Uncharacterized protein</fullName>
    </submittedName>
</protein>
<gene>
    <name evidence="2" type="ORF">Pc22g12230</name>
    <name evidence="2" type="ORF">PCH_Pc22g12230</name>
</gene>
<dbReference type="Proteomes" id="UP000000724">
    <property type="component" value="Contig Pc00c22"/>
</dbReference>
<evidence type="ECO:0000313" key="3">
    <source>
        <dbReference type="Proteomes" id="UP000000724"/>
    </source>
</evidence>
<evidence type="ECO:0000256" key="1">
    <source>
        <dbReference type="SAM" id="MobiDB-lite"/>
    </source>
</evidence>
<dbReference type="VEuPathDB" id="FungiDB:PCH_Pc22g12230"/>
<evidence type="ECO:0000313" key="2">
    <source>
        <dbReference type="EMBL" id="CAP98511.1"/>
    </source>
</evidence>